<evidence type="ECO:0000313" key="3">
    <source>
        <dbReference type="Proteomes" id="UP000287651"/>
    </source>
</evidence>
<proteinExistence type="predicted"/>
<evidence type="ECO:0000256" key="1">
    <source>
        <dbReference type="SAM" id="MobiDB-lite"/>
    </source>
</evidence>
<dbReference type="AlphaFoldDB" id="A0A427AYZ5"/>
<protein>
    <submittedName>
        <fullName evidence="2">Uncharacterized protein</fullName>
    </submittedName>
</protein>
<reference evidence="2 3" key="1">
    <citation type="journal article" date="2014" name="Agronomy (Basel)">
        <title>A Draft Genome Sequence for Ensete ventricosum, the Drought-Tolerant Tree Against Hunger.</title>
        <authorList>
            <person name="Harrison J."/>
            <person name="Moore K.A."/>
            <person name="Paszkiewicz K."/>
            <person name="Jones T."/>
            <person name="Grant M."/>
            <person name="Ambacheew D."/>
            <person name="Muzemil S."/>
            <person name="Studholme D.J."/>
        </authorList>
    </citation>
    <scope>NUCLEOTIDE SEQUENCE [LARGE SCALE GENOMIC DNA]</scope>
</reference>
<dbReference type="Proteomes" id="UP000287651">
    <property type="component" value="Unassembled WGS sequence"/>
</dbReference>
<organism evidence="2 3">
    <name type="scientific">Ensete ventricosum</name>
    <name type="common">Abyssinian banana</name>
    <name type="synonym">Musa ensete</name>
    <dbReference type="NCBI Taxonomy" id="4639"/>
    <lineage>
        <taxon>Eukaryota</taxon>
        <taxon>Viridiplantae</taxon>
        <taxon>Streptophyta</taxon>
        <taxon>Embryophyta</taxon>
        <taxon>Tracheophyta</taxon>
        <taxon>Spermatophyta</taxon>
        <taxon>Magnoliopsida</taxon>
        <taxon>Liliopsida</taxon>
        <taxon>Zingiberales</taxon>
        <taxon>Musaceae</taxon>
        <taxon>Ensete</taxon>
    </lineage>
</organism>
<name>A0A427AYZ5_ENSVE</name>
<sequence length="99" mass="10633">MDLTVDDLRGRGGRDGVAPDLIEGGDTGKLTSPIIKERLGISLTWIEQDKKKEGTKKEEITTSGKFGTPVVEILAHSLGPHLFVARDPHRGIASVPPAH</sequence>
<feature type="compositionally biased region" description="Basic and acidic residues" evidence="1">
    <location>
        <begin position="1"/>
        <end position="14"/>
    </location>
</feature>
<feature type="region of interest" description="Disordered" evidence="1">
    <location>
        <begin position="1"/>
        <end position="29"/>
    </location>
</feature>
<gene>
    <name evidence="2" type="ORF">B296_00001021</name>
</gene>
<evidence type="ECO:0000313" key="2">
    <source>
        <dbReference type="EMBL" id="RRT81479.1"/>
    </source>
</evidence>
<dbReference type="EMBL" id="AMZH03000900">
    <property type="protein sequence ID" value="RRT81479.1"/>
    <property type="molecule type" value="Genomic_DNA"/>
</dbReference>
<comment type="caution">
    <text evidence="2">The sequence shown here is derived from an EMBL/GenBank/DDBJ whole genome shotgun (WGS) entry which is preliminary data.</text>
</comment>
<accession>A0A427AYZ5</accession>